<protein>
    <submittedName>
        <fullName evidence="1">Uncharacterized protein</fullName>
    </submittedName>
</protein>
<accession>A0ACB9H3I4</accession>
<sequence>MAGHCDHQSAQEHVTGVGVRRWGQSRPHLKVKNGTKEKQTVNKLQDIGEDMISNLTVFFCIVWALTLLYGEKFAFWVPPYWSCSWPSPAPIDNPGDYVKIAVVTDPQLMDRTSLNLAPKSLTLEIVQFYTDIFMRRAILGSITPFKPDMILFLGDYFDGGPVLSDEEWQESLNRFRHIFDLKTLEKATNNKVYFLSGNHDIGYAAYHSRMPQVISRYETVFGSRNYHFTAGEVEFVAVDAQTLDGHPKQNQTSASWKFVNNVSRDSVSPPRVLLTHIPLFRQDWTSCGSQRSSPIINQRISRSTNHEIVYQNYLTEETTNKLLDSIKPVLVLSGHDHDQCSVTHVAKHGPVSEQTLGTISWQQGNLYPSFMLLTANKVTVSNTSNAVSTHLCFLPTQLFIYIWYILLFVVTILVVLLWPTNGLNIHLHISEFMSDMLGMFKSTKEKDEDENCEYEMVWDAEGSMHLIKKASKIAPTSSNERAERGNVTMRAVGKKQILQEINVTMPQDVSGQVGPDAASKLGPIKTKSSNVRVVVQRLVRVFRVISVVAAVNVPIYIMLLFSDWIDK</sequence>
<organism evidence="1 2">
    <name type="scientific">Cichorium intybus</name>
    <name type="common">Chicory</name>
    <dbReference type="NCBI Taxonomy" id="13427"/>
    <lineage>
        <taxon>Eukaryota</taxon>
        <taxon>Viridiplantae</taxon>
        <taxon>Streptophyta</taxon>
        <taxon>Embryophyta</taxon>
        <taxon>Tracheophyta</taxon>
        <taxon>Spermatophyta</taxon>
        <taxon>Magnoliopsida</taxon>
        <taxon>eudicotyledons</taxon>
        <taxon>Gunneridae</taxon>
        <taxon>Pentapetalae</taxon>
        <taxon>asterids</taxon>
        <taxon>campanulids</taxon>
        <taxon>Asterales</taxon>
        <taxon>Asteraceae</taxon>
        <taxon>Cichorioideae</taxon>
        <taxon>Cichorieae</taxon>
        <taxon>Cichoriinae</taxon>
        <taxon>Cichorium</taxon>
    </lineage>
</organism>
<gene>
    <name evidence="1" type="ORF">L2E82_02693</name>
</gene>
<dbReference type="Proteomes" id="UP001055811">
    <property type="component" value="Linkage Group LG01"/>
</dbReference>
<dbReference type="EMBL" id="CM042009">
    <property type="protein sequence ID" value="KAI3789888.1"/>
    <property type="molecule type" value="Genomic_DNA"/>
</dbReference>
<reference evidence="2" key="1">
    <citation type="journal article" date="2022" name="Mol. Ecol. Resour.">
        <title>The genomes of chicory, endive, great burdock and yacon provide insights into Asteraceae palaeo-polyploidization history and plant inulin production.</title>
        <authorList>
            <person name="Fan W."/>
            <person name="Wang S."/>
            <person name="Wang H."/>
            <person name="Wang A."/>
            <person name="Jiang F."/>
            <person name="Liu H."/>
            <person name="Zhao H."/>
            <person name="Xu D."/>
            <person name="Zhang Y."/>
        </authorList>
    </citation>
    <scope>NUCLEOTIDE SEQUENCE [LARGE SCALE GENOMIC DNA]</scope>
    <source>
        <strain evidence="2">cv. Punajuju</strain>
    </source>
</reference>
<name>A0ACB9H3I4_CICIN</name>
<evidence type="ECO:0000313" key="1">
    <source>
        <dbReference type="EMBL" id="KAI3789888.1"/>
    </source>
</evidence>
<evidence type="ECO:0000313" key="2">
    <source>
        <dbReference type="Proteomes" id="UP001055811"/>
    </source>
</evidence>
<proteinExistence type="predicted"/>
<reference evidence="1 2" key="2">
    <citation type="journal article" date="2022" name="Mol. Ecol. Resour.">
        <title>The genomes of chicory, endive, great burdock and yacon provide insights into Asteraceae paleo-polyploidization history and plant inulin production.</title>
        <authorList>
            <person name="Fan W."/>
            <person name="Wang S."/>
            <person name="Wang H."/>
            <person name="Wang A."/>
            <person name="Jiang F."/>
            <person name="Liu H."/>
            <person name="Zhao H."/>
            <person name="Xu D."/>
            <person name="Zhang Y."/>
        </authorList>
    </citation>
    <scope>NUCLEOTIDE SEQUENCE [LARGE SCALE GENOMIC DNA]</scope>
    <source>
        <strain evidence="2">cv. Punajuju</strain>
        <tissue evidence="1">Leaves</tissue>
    </source>
</reference>
<keyword evidence="2" id="KW-1185">Reference proteome</keyword>
<comment type="caution">
    <text evidence="1">The sequence shown here is derived from an EMBL/GenBank/DDBJ whole genome shotgun (WGS) entry which is preliminary data.</text>
</comment>